<dbReference type="GO" id="GO:0016020">
    <property type="term" value="C:membrane"/>
    <property type="evidence" value="ECO:0007669"/>
    <property type="project" value="InterPro"/>
</dbReference>
<dbReference type="InterPro" id="IPR003594">
    <property type="entry name" value="HATPase_dom"/>
</dbReference>
<comment type="catalytic activity">
    <reaction evidence="1">
        <text>ATP + protein L-histidine = ADP + protein N-phospho-L-histidine.</text>
        <dbReference type="EC" id="2.7.13.3"/>
    </reaction>
</comment>
<evidence type="ECO:0000313" key="10">
    <source>
        <dbReference type="EMBL" id="SEJ69447.1"/>
    </source>
</evidence>
<dbReference type="Gene3D" id="1.20.5.1930">
    <property type="match status" value="1"/>
</dbReference>
<dbReference type="GO" id="GO:0046983">
    <property type="term" value="F:protein dimerization activity"/>
    <property type="evidence" value="ECO:0007669"/>
    <property type="project" value="InterPro"/>
</dbReference>
<evidence type="ECO:0000256" key="3">
    <source>
        <dbReference type="ARBA" id="ARBA00022553"/>
    </source>
</evidence>
<dbReference type="PANTHER" id="PTHR24421:SF10">
    <property type="entry name" value="NITRATE_NITRITE SENSOR PROTEIN NARQ"/>
    <property type="match status" value="1"/>
</dbReference>
<dbReference type="SUPFAM" id="SSF55874">
    <property type="entry name" value="ATPase domain of HSP90 chaperone/DNA topoisomerase II/histidine kinase"/>
    <property type="match status" value="1"/>
</dbReference>
<dbReference type="InterPro" id="IPR005467">
    <property type="entry name" value="His_kinase_dom"/>
</dbReference>
<dbReference type="PROSITE" id="PS50109">
    <property type="entry name" value="HIS_KIN"/>
    <property type="match status" value="1"/>
</dbReference>
<dbReference type="InterPro" id="IPR036890">
    <property type="entry name" value="HATPase_C_sf"/>
</dbReference>
<dbReference type="STRING" id="1144548.SAMN05443287_106360"/>
<name>A0A1H7AZU0_9ACTN</name>
<dbReference type="Pfam" id="PF07730">
    <property type="entry name" value="HisKA_3"/>
    <property type="match status" value="1"/>
</dbReference>
<organism evidence="10 11">
    <name type="scientific">Micromonospora phaseoli</name>
    <dbReference type="NCBI Taxonomy" id="1144548"/>
    <lineage>
        <taxon>Bacteria</taxon>
        <taxon>Bacillati</taxon>
        <taxon>Actinomycetota</taxon>
        <taxon>Actinomycetes</taxon>
        <taxon>Micromonosporales</taxon>
        <taxon>Micromonosporaceae</taxon>
        <taxon>Micromonospora</taxon>
    </lineage>
</organism>
<sequence length="364" mass="39681">MGHHSHTNVELAEEIFREHYRRLEAASIALTRNAPVLGQLRRNVHAIVTDVTEQLDLPASSTGTVDETGEVFDVGEVIDDALLPTEIGVDRALRNIHPIESLRAAALLFEVALPIILRRHVITDPARVAAVSLALHDAISRRVSLSSLAYVNYLIEKLQASRREERRRIARDLHDRLGHSIGLALQNLDLSRHYGTQEPRRAADKVDAAMDDMREAMRTVQELTAELRRSFGADGIEPALRGYLSSSVPATIRTGLTVTGDVKAIPREVGEELYLILREAARNAVRHGEATELRITIAAAEEAVNAEVVDDGRGFDLITAQAAGFGLRSMAERADLLNGRLTITSAPGSGTVVAVEVPVYGTEG</sequence>
<evidence type="ECO:0000256" key="5">
    <source>
        <dbReference type="ARBA" id="ARBA00022741"/>
    </source>
</evidence>
<keyword evidence="7" id="KW-0067">ATP-binding</keyword>
<dbReference type="EC" id="2.7.13.3" evidence="2"/>
<protein>
    <recommendedName>
        <fullName evidence="2">histidine kinase</fullName>
        <ecNumber evidence="2">2.7.13.3</ecNumber>
    </recommendedName>
</protein>
<evidence type="ECO:0000256" key="7">
    <source>
        <dbReference type="ARBA" id="ARBA00022840"/>
    </source>
</evidence>
<proteinExistence type="predicted"/>
<dbReference type="GO" id="GO:0005524">
    <property type="term" value="F:ATP binding"/>
    <property type="evidence" value="ECO:0007669"/>
    <property type="project" value="UniProtKB-KW"/>
</dbReference>
<reference evidence="11" key="1">
    <citation type="submission" date="2016-10" db="EMBL/GenBank/DDBJ databases">
        <authorList>
            <person name="Varghese N."/>
            <person name="Submissions S."/>
        </authorList>
    </citation>
    <scope>NUCLEOTIDE SEQUENCE [LARGE SCALE GENOMIC DNA]</scope>
    <source>
        <strain evidence="11">CGMCC 4.7038</strain>
    </source>
</reference>
<accession>A0A1H7AZU0</accession>
<keyword evidence="6 10" id="KW-0418">Kinase</keyword>
<dbReference type="GO" id="GO:0000155">
    <property type="term" value="F:phosphorelay sensor kinase activity"/>
    <property type="evidence" value="ECO:0007669"/>
    <property type="project" value="InterPro"/>
</dbReference>
<evidence type="ECO:0000256" key="6">
    <source>
        <dbReference type="ARBA" id="ARBA00022777"/>
    </source>
</evidence>
<evidence type="ECO:0000256" key="8">
    <source>
        <dbReference type="ARBA" id="ARBA00023012"/>
    </source>
</evidence>
<dbReference type="CDD" id="cd16917">
    <property type="entry name" value="HATPase_UhpB-NarQ-NarX-like"/>
    <property type="match status" value="1"/>
</dbReference>
<evidence type="ECO:0000313" key="11">
    <source>
        <dbReference type="Proteomes" id="UP000198707"/>
    </source>
</evidence>
<feature type="domain" description="Histidine kinase" evidence="9">
    <location>
        <begin position="272"/>
        <end position="361"/>
    </location>
</feature>
<evidence type="ECO:0000256" key="2">
    <source>
        <dbReference type="ARBA" id="ARBA00012438"/>
    </source>
</evidence>
<dbReference type="OrthoDB" id="144293at2"/>
<dbReference type="PANTHER" id="PTHR24421">
    <property type="entry name" value="NITRATE/NITRITE SENSOR PROTEIN NARX-RELATED"/>
    <property type="match status" value="1"/>
</dbReference>
<dbReference type="InterPro" id="IPR050482">
    <property type="entry name" value="Sensor_HK_TwoCompSys"/>
</dbReference>
<keyword evidence="3" id="KW-0597">Phosphoprotein</keyword>
<evidence type="ECO:0000259" key="9">
    <source>
        <dbReference type="PROSITE" id="PS50109"/>
    </source>
</evidence>
<dbReference type="Gene3D" id="3.30.565.10">
    <property type="entry name" value="Histidine kinase-like ATPase, C-terminal domain"/>
    <property type="match status" value="1"/>
</dbReference>
<dbReference type="Pfam" id="PF02518">
    <property type="entry name" value="HATPase_c"/>
    <property type="match status" value="1"/>
</dbReference>
<dbReference type="EMBL" id="FNYV01000006">
    <property type="protein sequence ID" value="SEJ69447.1"/>
    <property type="molecule type" value="Genomic_DNA"/>
</dbReference>
<dbReference type="SMART" id="SM00387">
    <property type="entry name" value="HATPase_c"/>
    <property type="match status" value="1"/>
</dbReference>
<gene>
    <name evidence="10" type="ORF">SAMN05443287_106360</name>
</gene>
<keyword evidence="8" id="KW-0902">Two-component regulatory system</keyword>
<dbReference type="InterPro" id="IPR011712">
    <property type="entry name" value="Sig_transdc_His_kin_sub3_dim/P"/>
</dbReference>
<keyword evidence="11" id="KW-1185">Reference proteome</keyword>
<dbReference type="Proteomes" id="UP000198707">
    <property type="component" value="Unassembled WGS sequence"/>
</dbReference>
<keyword evidence="4" id="KW-0808">Transferase</keyword>
<keyword evidence="5" id="KW-0547">Nucleotide-binding</keyword>
<evidence type="ECO:0000256" key="1">
    <source>
        <dbReference type="ARBA" id="ARBA00000085"/>
    </source>
</evidence>
<dbReference type="RefSeq" id="WP_092381159.1">
    <property type="nucleotide sequence ID" value="NZ_BOPI01000025.1"/>
</dbReference>
<evidence type="ECO:0000256" key="4">
    <source>
        <dbReference type="ARBA" id="ARBA00022679"/>
    </source>
</evidence>
<dbReference type="AlphaFoldDB" id="A0A1H7AZU0"/>